<dbReference type="GO" id="GO:1902201">
    <property type="term" value="P:negative regulation of bacterial-type flagellum-dependent cell motility"/>
    <property type="evidence" value="ECO:0007669"/>
    <property type="project" value="TreeGrafter"/>
</dbReference>
<evidence type="ECO:0000256" key="1">
    <source>
        <dbReference type="SAM" id="MobiDB-lite"/>
    </source>
</evidence>
<dbReference type="Gene3D" id="3.30.70.270">
    <property type="match status" value="1"/>
</dbReference>
<dbReference type="SMART" id="SM00267">
    <property type="entry name" value="GGDEF"/>
    <property type="match status" value="1"/>
</dbReference>
<dbReference type="NCBIfam" id="TIGR00254">
    <property type="entry name" value="GGDEF"/>
    <property type="match status" value="1"/>
</dbReference>
<proteinExistence type="predicted"/>
<evidence type="ECO:0000259" key="2">
    <source>
        <dbReference type="PROSITE" id="PS50887"/>
    </source>
</evidence>
<dbReference type="GO" id="GO:0005886">
    <property type="term" value="C:plasma membrane"/>
    <property type="evidence" value="ECO:0007669"/>
    <property type="project" value="TreeGrafter"/>
</dbReference>
<dbReference type="AlphaFoldDB" id="A0A849BVR5"/>
<dbReference type="PANTHER" id="PTHR45138">
    <property type="entry name" value="REGULATORY COMPONENTS OF SENSORY TRANSDUCTION SYSTEM"/>
    <property type="match status" value="1"/>
</dbReference>
<dbReference type="EMBL" id="JABEMA010000556">
    <property type="protein sequence ID" value="NNH24852.1"/>
    <property type="molecule type" value="Genomic_DNA"/>
</dbReference>
<dbReference type="PANTHER" id="PTHR45138:SF9">
    <property type="entry name" value="DIGUANYLATE CYCLASE DGCM-RELATED"/>
    <property type="match status" value="1"/>
</dbReference>
<dbReference type="InterPro" id="IPR043128">
    <property type="entry name" value="Rev_trsase/Diguanyl_cyclase"/>
</dbReference>
<protein>
    <submittedName>
        <fullName evidence="3">GGDEF domain-containing protein</fullName>
    </submittedName>
</protein>
<dbReference type="GO" id="GO:0052621">
    <property type="term" value="F:diguanylate cyclase activity"/>
    <property type="evidence" value="ECO:0007669"/>
    <property type="project" value="TreeGrafter"/>
</dbReference>
<reference evidence="3 4" key="1">
    <citation type="submission" date="2020-05" db="EMBL/GenBank/DDBJ databases">
        <title>MicrobeNet Type strains.</title>
        <authorList>
            <person name="Nicholson A.C."/>
        </authorList>
    </citation>
    <scope>NUCLEOTIDE SEQUENCE [LARGE SCALE GENOMIC DNA]</scope>
    <source>
        <strain evidence="3 4">JCM 14547</strain>
    </source>
</reference>
<keyword evidence="4" id="KW-1185">Reference proteome</keyword>
<dbReference type="RefSeq" id="WP_171204537.1">
    <property type="nucleotide sequence ID" value="NZ_JABEMA010000556.1"/>
</dbReference>
<feature type="non-terminal residue" evidence="3">
    <location>
        <position position="1"/>
    </location>
</feature>
<dbReference type="Proteomes" id="UP000555552">
    <property type="component" value="Unassembled WGS sequence"/>
</dbReference>
<dbReference type="InterPro" id="IPR029787">
    <property type="entry name" value="Nucleotide_cyclase"/>
</dbReference>
<dbReference type="CDD" id="cd01949">
    <property type="entry name" value="GGDEF"/>
    <property type="match status" value="1"/>
</dbReference>
<dbReference type="SUPFAM" id="SSF55073">
    <property type="entry name" value="Nucleotide cyclase"/>
    <property type="match status" value="1"/>
</dbReference>
<feature type="domain" description="GGDEF" evidence="2">
    <location>
        <begin position="38"/>
        <end position="161"/>
    </location>
</feature>
<feature type="compositionally biased region" description="Pro residues" evidence="1">
    <location>
        <begin position="216"/>
        <end position="225"/>
    </location>
</feature>
<name>A0A849BVR5_9ACTN</name>
<feature type="region of interest" description="Disordered" evidence="1">
    <location>
        <begin position="151"/>
        <end position="170"/>
    </location>
</feature>
<dbReference type="PROSITE" id="PS50887">
    <property type="entry name" value="GGDEF"/>
    <property type="match status" value="1"/>
</dbReference>
<dbReference type="GO" id="GO:0043709">
    <property type="term" value="P:cell adhesion involved in single-species biofilm formation"/>
    <property type="evidence" value="ECO:0007669"/>
    <property type="project" value="TreeGrafter"/>
</dbReference>
<evidence type="ECO:0000313" key="3">
    <source>
        <dbReference type="EMBL" id="NNH24852.1"/>
    </source>
</evidence>
<feature type="region of interest" description="Disordered" evidence="1">
    <location>
        <begin position="186"/>
        <end position="225"/>
    </location>
</feature>
<evidence type="ECO:0000313" key="4">
    <source>
        <dbReference type="Proteomes" id="UP000555552"/>
    </source>
</evidence>
<dbReference type="InterPro" id="IPR000160">
    <property type="entry name" value="GGDEF_dom"/>
</dbReference>
<accession>A0A849BVR5</accession>
<organism evidence="3 4">
    <name type="scientific">Pseudokineococcus marinus</name>
    <dbReference type="NCBI Taxonomy" id="351215"/>
    <lineage>
        <taxon>Bacteria</taxon>
        <taxon>Bacillati</taxon>
        <taxon>Actinomycetota</taxon>
        <taxon>Actinomycetes</taxon>
        <taxon>Kineosporiales</taxon>
        <taxon>Kineosporiaceae</taxon>
        <taxon>Pseudokineococcus</taxon>
    </lineage>
</organism>
<sequence length="225" mass="23583">AAVARRLAEVDALTGLRNRRGWRAALDDERRRRGRTGAATGVVVVDLDGLKAVNDRQGHAAGDALLVAAAGILLRSCRPHDVVARSGGDEYAVLALDVGAAGLERLCERIRGGLADAGVAASVAGACEEPDTGLTGAWERADRRMYDVKRAHRSGVGARPGDPTADPGAGTAARLAYIHEAVRAGLTPSQVRDALAQQQDGREDDEPGERRRPGGEPAPDPSPRR</sequence>
<dbReference type="Pfam" id="PF00990">
    <property type="entry name" value="GGDEF"/>
    <property type="match status" value="1"/>
</dbReference>
<comment type="caution">
    <text evidence="3">The sequence shown here is derived from an EMBL/GenBank/DDBJ whole genome shotgun (WGS) entry which is preliminary data.</text>
</comment>
<dbReference type="InterPro" id="IPR050469">
    <property type="entry name" value="Diguanylate_Cyclase"/>
</dbReference>
<gene>
    <name evidence="3" type="ORF">HLB09_17495</name>
</gene>